<dbReference type="InterPro" id="IPR036291">
    <property type="entry name" value="NAD(P)-bd_dom_sf"/>
</dbReference>
<dbReference type="SUPFAM" id="SSF50129">
    <property type="entry name" value="GroES-like"/>
    <property type="match status" value="1"/>
</dbReference>
<comment type="caution">
    <text evidence="4">The sequence shown here is derived from an EMBL/GenBank/DDBJ whole genome shotgun (WGS) entry which is preliminary data.</text>
</comment>
<proteinExistence type="predicted"/>
<feature type="domain" description="Enoyl reductase (ER)" evidence="3">
    <location>
        <begin position="1"/>
        <end position="312"/>
    </location>
</feature>
<evidence type="ECO:0000256" key="1">
    <source>
        <dbReference type="ARBA" id="ARBA00022857"/>
    </source>
</evidence>
<name>A0A1S1QZN4_9ACTN</name>
<gene>
    <name evidence="4" type="ORF">BBK14_13230</name>
</gene>
<dbReference type="PANTHER" id="PTHR48106:SF8">
    <property type="entry name" value="OS02G0805600 PROTEIN"/>
    <property type="match status" value="1"/>
</dbReference>
<dbReference type="CDD" id="cd05276">
    <property type="entry name" value="p53_inducible_oxidoreductase"/>
    <property type="match status" value="1"/>
</dbReference>
<dbReference type="GO" id="GO:0016651">
    <property type="term" value="F:oxidoreductase activity, acting on NAD(P)H"/>
    <property type="evidence" value="ECO:0007669"/>
    <property type="project" value="TreeGrafter"/>
</dbReference>
<dbReference type="SUPFAM" id="SSF51735">
    <property type="entry name" value="NAD(P)-binding Rossmann-fold domains"/>
    <property type="match status" value="1"/>
</dbReference>
<dbReference type="Proteomes" id="UP000179769">
    <property type="component" value="Unassembled WGS sequence"/>
</dbReference>
<dbReference type="AlphaFoldDB" id="A0A1S1QZN4"/>
<reference evidence="5" key="1">
    <citation type="submission" date="2016-07" db="EMBL/GenBank/DDBJ databases">
        <title>Frankia sp. NRRL B-16219 Genome sequencing.</title>
        <authorList>
            <person name="Ghodhbane-Gtari F."/>
            <person name="Swanson E."/>
            <person name="Gueddou A."/>
            <person name="Louati M."/>
            <person name="Nouioui I."/>
            <person name="Hezbri K."/>
            <person name="Abebe-Akele F."/>
            <person name="Simpson S."/>
            <person name="Morris K."/>
            <person name="Thomas K."/>
            <person name="Gtari M."/>
            <person name="Tisa L.S."/>
        </authorList>
    </citation>
    <scope>NUCLEOTIDE SEQUENCE [LARGE SCALE GENOMIC DNA]</scope>
    <source>
        <strain evidence="5">NRRL B-16219</strain>
    </source>
</reference>
<dbReference type="Gene3D" id="3.90.180.10">
    <property type="entry name" value="Medium-chain alcohol dehydrogenases, catalytic domain"/>
    <property type="match status" value="1"/>
</dbReference>
<dbReference type="Gene3D" id="3.40.50.720">
    <property type="entry name" value="NAD(P)-binding Rossmann-like Domain"/>
    <property type="match status" value="1"/>
</dbReference>
<dbReference type="SMART" id="SM00829">
    <property type="entry name" value="PKS_ER"/>
    <property type="match status" value="1"/>
</dbReference>
<evidence type="ECO:0000259" key="3">
    <source>
        <dbReference type="SMART" id="SM00829"/>
    </source>
</evidence>
<dbReference type="EMBL" id="MAXA01000080">
    <property type="protein sequence ID" value="OHV40153.1"/>
    <property type="molecule type" value="Genomic_DNA"/>
</dbReference>
<keyword evidence="5" id="KW-1185">Reference proteome</keyword>
<dbReference type="Pfam" id="PF13602">
    <property type="entry name" value="ADH_zinc_N_2"/>
    <property type="match status" value="1"/>
</dbReference>
<accession>A0A1S1QZN4</accession>
<dbReference type="PANTHER" id="PTHR48106">
    <property type="entry name" value="QUINONE OXIDOREDUCTASE PIG3-RELATED"/>
    <property type="match status" value="1"/>
</dbReference>
<dbReference type="InterPro" id="IPR011032">
    <property type="entry name" value="GroES-like_sf"/>
</dbReference>
<dbReference type="InterPro" id="IPR013154">
    <property type="entry name" value="ADH-like_N"/>
</dbReference>
<dbReference type="Pfam" id="PF08240">
    <property type="entry name" value="ADH_N"/>
    <property type="match status" value="1"/>
</dbReference>
<keyword evidence="1" id="KW-0521">NADP</keyword>
<sequence length="316" mass="32841">MSWSEVPDLPPPGNGEVTVDIVATAVNRADLLQRQGFYPPPRGATEIIGMECSGRVAALGPGVDGFALGDEVCALLVGGGYATQVNVPAAQLLPVPSGVDLIHAAGLPEVACTVHSTVFERAALADGEVFLVHGGASGIGTFAIQAVRALRPSAVVATTAGSAEKLVRCRELGAHITVAYRDEDFVARVRAETGGHGVDVILDNMGASYLERNVDLLATEGRLVVIGLQGGTKGTLNLGALLPKRASVHALSLRARPDAQKARIVAGVREEFWPEVAAGRIRPVIDRVLPITEVAMAHRVLEESGHVGKVVMTVGG</sequence>
<protein>
    <submittedName>
        <fullName evidence="4">Zinc-binding alcohol dehydrogenase</fullName>
    </submittedName>
</protein>
<keyword evidence="2" id="KW-0560">Oxidoreductase</keyword>
<evidence type="ECO:0000313" key="5">
    <source>
        <dbReference type="Proteomes" id="UP000179769"/>
    </source>
</evidence>
<dbReference type="InterPro" id="IPR020843">
    <property type="entry name" value="ER"/>
</dbReference>
<dbReference type="NCBIfam" id="TIGR02824">
    <property type="entry name" value="quinone_pig3"/>
    <property type="match status" value="1"/>
</dbReference>
<dbReference type="GO" id="GO:0070402">
    <property type="term" value="F:NADPH binding"/>
    <property type="evidence" value="ECO:0007669"/>
    <property type="project" value="TreeGrafter"/>
</dbReference>
<evidence type="ECO:0000313" key="4">
    <source>
        <dbReference type="EMBL" id="OHV40153.1"/>
    </source>
</evidence>
<organism evidence="4 5">
    <name type="scientific">Parafrankia soli</name>
    <dbReference type="NCBI Taxonomy" id="2599596"/>
    <lineage>
        <taxon>Bacteria</taxon>
        <taxon>Bacillati</taxon>
        <taxon>Actinomycetota</taxon>
        <taxon>Actinomycetes</taxon>
        <taxon>Frankiales</taxon>
        <taxon>Frankiaceae</taxon>
        <taxon>Parafrankia</taxon>
    </lineage>
</organism>
<dbReference type="InterPro" id="IPR014189">
    <property type="entry name" value="Quinone_OxRdtase_PIG3"/>
</dbReference>
<evidence type="ECO:0000256" key="2">
    <source>
        <dbReference type="ARBA" id="ARBA00023002"/>
    </source>
</evidence>